<dbReference type="EMBL" id="CYHB01000002">
    <property type="protein sequence ID" value="CUA84955.1"/>
    <property type="molecule type" value="Genomic_DNA"/>
</dbReference>
<dbReference type="AlphaFoldDB" id="A0A0K6H238"/>
<dbReference type="OrthoDB" id="5566524at2"/>
<accession>A0A0K6H238</accession>
<proteinExistence type="predicted"/>
<protein>
    <recommendedName>
        <fullName evidence="4">Peptidoglycan-binding protein, CsiV</fullName>
    </recommendedName>
</protein>
<keyword evidence="3" id="KW-1185">Reference proteome</keyword>
<keyword evidence="1" id="KW-0732">Signal</keyword>
<reference evidence="3" key="1">
    <citation type="submission" date="2015-08" db="EMBL/GenBank/DDBJ databases">
        <authorList>
            <person name="Varghese N."/>
        </authorList>
    </citation>
    <scope>NUCLEOTIDE SEQUENCE [LARGE SCALE GENOMIC DNA]</scope>
    <source>
        <strain evidence="3">DSM 27808</strain>
    </source>
</reference>
<evidence type="ECO:0000313" key="3">
    <source>
        <dbReference type="Proteomes" id="UP000182598"/>
    </source>
</evidence>
<dbReference type="InterPro" id="IPR021241">
    <property type="entry name" value="CsiV"/>
</dbReference>
<feature type="chain" id="PRO_5005503555" description="Peptidoglycan-binding protein, CsiV" evidence="1">
    <location>
        <begin position="23"/>
        <end position="357"/>
    </location>
</feature>
<evidence type="ECO:0000313" key="2">
    <source>
        <dbReference type="EMBL" id="CUA84955.1"/>
    </source>
</evidence>
<feature type="signal peptide" evidence="1">
    <location>
        <begin position="1"/>
        <end position="22"/>
    </location>
</feature>
<evidence type="ECO:0000256" key="1">
    <source>
        <dbReference type="SAM" id="SignalP"/>
    </source>
</evidence>
<gene>
    <name evidence="2" type="ORF">Ga0061064_1065</name>
</gene>
<sequence length="357" mass="41165">MTAWLRNSIIAVMGLCSMSAGAQQSPADWRWFDVEVLVFKHAPNDENESFPWHPPRQFEAQNDLLSAFYAPDFSAFLHALDICPEENLTRPVFCAMPSELDPYSVWYDSARIMSGFSAAPATIISGYGGDMQTQPGPFLLASEEFEFADFREQLIRRNVGTPLLHATYRTPVFNRAENYKVRLFGGRNFGPEFLPNGYPQLPFVALEPAAEHSSKQVPQLFEELESLLNRVEQQQLQLSYRDHRTPNPPPLLAARERSERPTPVWELDGTLHIYLVGNYLHIDSDLELREPQRVQFNQRELAAQIEQALQPQLDSKFLRSYRLNQLRRVISHETHYFDHPRLGLVVQIRRTELSARR</sequence>
<evidence type="ECO:0008006" key="4">
    <source>
        <dbReference type="Google" id="ProtNLM"/>
    </source>
</evidence>
<name>A0A0K6H238_9GAMM</name>
<dbReference type="Proteomes" id="UP000182598">
    <property type="component" value="Unassembled WGS sequence"/>
</dbReference>
<dbReference type="Pfam" id="PF10972">
    <property type="entry name" value="CsiV"/>
    <property type="match status" value="1"/>
</dbReference>
<organism evidence="2 3">
    <name type="scientific">Pseudidiomarina woesei</name>
    <dbReference type="NCBI Taxonomy" id="1381080"/>
    <lineage>
        <taxon>Bacteria</taxon>
        <taxon>Pseudomonadati</taxon>
        <taxon>Pseudomonadota</taxon>
        <taxon>Gammaproteobacteria</taxon>
        <taxon>Alteromonadales</taxon>
        <taxon>Idiomarinaceae</taxon>
        <taxon>Pseudidiomarina</taxon>
    </lineage>
</organism>
<dbReference type="RefSeq" id="WP_055438728.1">
    <property type="nucleotide sequence ID" value="NZ_CYHB01000002.1"/>
</dbReference>